<name>A0A061FG64_THECC</name>
<dbReference type="EMBL" id="CM001885">
    <property type="protein sequence ID" value="EOY13469.1"/>
    <property type="molecule type" value="Genomic_DNA"/>
</dbReference>
<dbReference type="eggNOG" id="KOG0017">
    <property type="taxonomic scope" value="Eukaryota"/>
</dbReference>
<evidence type="ECO:0000313" key="2">
    <source>
        <dbReference type="EMBL" id="EOY13469.1"/>
    </source>
</evidence>
<reference evidence="2 3" key="1">
    <citation type="journal article" date="2013" name="Genome Biol.">
        <title>The genome sequence of the most widely cultivated cacao type and its use to identify candidate genes regulating pod color.</title>
        <authorList>
            <person name="Motamayor J.C."/>
            <person name="Mockaitis K."/>
            <person name="Schmutz J."/>
            <person name="Haiminen N."/>
            <person name="Iii D.L."/>
            <person name="Cornejo O."/>
            <person name="Findley S.D."/>
            <person name="Zheng P."/>
            <person name="Utro F."/>
            <person name="Royaert S."/>
            <person name="Saski C."/>
            <person name="Jenkins J."/>
            <person name="Podicheti R."/>
            <person name="Zhao M."/>
            <person name="Scheffler B.E."/>
            <person name="Stack J.C."/>
            <person name="Feltus F.A."/>
            <person name="Mustiga G.M."/>
            <person name="Amores F."/>
            <person name="Phillips W."/>
            <person name="Marelli J.P."/>
            <person name="May G.D."/>
            <person name="Shapiro H."/>
            <person name="Ma J."/>
            <person name="Bustamante C.D."/>
            <person name="Schnell R.J."/>
            <person name="Main D."/>
            <person name="Gilbert D."/>
            <person name="Parida L."/>
            <person name="Kuhn D.N."/>
        </authorList>
    </citation>
    <scope>NUCLEOTIDE SEQUENCE [LARGE SCALE GENOMIC DNA]</scope>
    <source>
        <strain evidence="3">cv. Matina 1-6</strain>
    </source>
</reference>
<dbReference type="STRING" id="3641.A0A061FG64"/>
<sequence>MKISQLTSNIKSAFLNGTIDEDIFVGQPEGYIESGMEDKVCKLVKALYGLKQAPRASYERMDTYLQGLGFNRSNNKHTLYVKSSDKGIQLIISLYVDGMLITSPSGKVVDECKAKMQTEFEMSDLGKMSYFLGMIVDQGLDYTLLRQKKYAYDLLNKCRMESCKSVATPSAFGTKLCRDNGSAKINETYYRRLIRSLLYLSSTRPDIMYFTSLVSRFMHRPSKIHLCAAKRVLRYVKGTVSFGLKFYKNGKQKLLSYCDSDWGGSLEDLKSTGGYCFSFGSVVFAWNSKKQDIVAQSCAEAEYVATASAANRAIWLRKILQDLKFSCEEPTTLCIDNKFAISIAKNPVDHGRTKHIRIKFHALREVVKKR</sequence>
<dbReference type="HOGENOM" id="CLU_001650_21_0_1"/>
<dbReference type="SUPFAM" id="SSF56672">
    <property type="entry name" value="DNA/RNA polymerases"/>
    <property type="match status" value="1"/>
</dbReference>
<organism evidence="2 3">
    <name type="scientific">Theobroma cacao</name>
    <name type="common">Cacao</name>
    <name type="synonym">Cocoa</name>
    <dbReference type="NCBI Taxonomy" id="3641"/>
    <lineage>
        <taxon>Eukaryota</taxon>
        <taxon>Viridiplantae</taxon>
        <taxon>Streptophyta</taxon>
        <taxon>Embryophyta</taxon>
        <taxon>Tracheophyta</taxon>
        <taxon>Spermatophyta</taxon>
        <taxon>Magnoliopsida</taxon>
        <taxon>eudicotyledons</taxon>
        <taxon>Gunneridae</taxon>
        <taxon>Pentapetalae</taxon>
        <taxon>rosids</taxon>
        <taxon>malvids</taxon>
        <taxon>Malvales</taxon>
        <taxon>Malvaceae</taxon>
        <taxon>Byttnerioideae</taxon>
        <taxon>Theobroma</taxon>
    </lineage>
</organism>
<dbReference type="InParanoid" id="A0A061FG64"/>
<dbReference type="Proteomes" id="UP000026915">
    <property type="component" value="Chromosome 7"/>
</dbReference>
<dbReference type="AlphaFoldDB" id="A0A061FG64"/>
<protein>
    <submittedName>
        <fullName evidence="2">Cysteine-rich RLK (RECEPTOR-like protein kinase) 8</fullName>
    </submittedName>
</protein>
<dbReference type="PANTHER" id="PTHR11439">
    <property type="entry name" value="GAG-POL-RELATED RETROTRANSPOSON"/>
    <property type="match status" value="1"/>
</dbReference>
<keyword evidence="2" id="KW-0418">Kinase</keyword>
<keyword evidence="2" id="KW-0808">Transferase</keyword>
<dbReference type="PANTHER" id="PTHR11439:SF503">
    <property type="entry name" value="CYSTEINE-RICH RLK (RECEPTOR-LIKE PROTEIN KINASE) 8"/>
    <property type="match status" value="1"/>
</dbReference>
<feature type="domain" description="Reverse transcriptase Ty1/copia-type" evidence="1">
    <location>
        <begin position="9"/>
        <end position="169"/>
    </location>
</feature>
<dbReference type="OMA" id="MESMFEM"/>
<keyword evidence="3" id="KW-1185">Reference proteome</keyword>
<dbReference type="InterPro" id="IPR043502">
    <property type="entry name" value="DNA/RNA_pol_sf"/>
</dbReference>
<dbReference type="CDD" id="cd09272">
    <property type="entry name" value="RNase_HI_RT_Ty1"/>
    <property type="match status" value="1"/>
</dbReference>
<gene>
    <name evidence="2" type="ORF">TCM_032053</name>
</gene>
<dbReference type="GO" id="GO:0016301">
    <property type="term" value="F:kinase activity"/>
    <property type="evidence" value="ECO:0007669"/>
    <property type="project" value="UniProtKB-KW"/>
</dbReference>
<proteinExistence type="predicted"/>
<dbReference type="Pfam" id="PF07727">
    <property type="entry name" value="RVT_2"/>
    <property type="match status" value="1"/>
</dbReference>
<dbReference type="InterPro" id="IPR013103">
    <property type="entry name" value="RVT_2"/>
</dbReference>
<evidence type="ECO:0000259" key="1">
    <source>
        <dbReference type="Pfam" id="PF07727"/>
    </source>
</evidence>
<dbReference type="Gramene" id="EOY13469">
    <property type="protein sequence ID" value="EOY13469"/>
    <property type="gene ID" value="TCM_032053"/>
</dbReference>
<accession>A0A061FG64</accession>
<evidence type="ECO:0000313" key="3">
    <source>
        <dbReference type="Proteomes" id="UP000026915"/>
    </source>
</evidence>